<dbReference type="EMBL" id="GL534196">
    <property type="protein sequence ID" value="EFQ92734.1"/>
    <property type="molecule type" value="Genomic_DNA"/>
</dbReference>
<dbReference type="Pfam" id="PF01498">
    <property type="entry name" value="HTH_Tnp_Tc3_2"/>
    <property type="match status" value="1"/>
</dbReference>
<feature type="region of interest" description="Disordered" evidence="1">
    <location>
        <begin position="75"/>
        <end position="102"/>
    </location>
</feature>
<evidence type="ECO:0000256" key="1">
    <source>
        <dbReference type="SAM" id="MobiDB-lite"/>
    </source>
</evidence>
<dbReference type="KEGG" id="pte:PTT_10110"/>
<keyword evidence="4" id="KW-1185">Reference proteome</keyword>
<dbReference type="Proteomes" id="UP000001067">
    <property type="component" value="Unassembled WGS sequence"/>
</dbReference>
<sequence length="102" mass="12266">MLKAAGYNKTKPTRKPGLTQKIRQERLKWCLAHKDWTLEDWKNVIWSDETSVVLNHRRGGYRVWRRPEEVFTKTVIRERAPATSGGQRPRRRRRRQLSRLKS</sequence>
<name>E3RNG5_PYRTT</name>
<reference evidence="3 4" key="1">
    <citation type="journal article" date="2010" name="Genome Biol.">
        <title>A first genome assembly of the barley fungal pathogen Pyrenophora teres f. teres.</title>
        <authorList>
            <person name="Ellwood S.R."/>
            <person name="Liu Z."/>
            <person name="Syme R.A."/>
            <person name="Lai Z."/>
            <person name="Hane J.K."/>
            <person name="Keiper F."/>
            <person name="Moffat C.S."/>
            <person name="Oliver R.P."/>
            <person name="Friesen T.L."/>
        </authorList>
    </citation>
    <scope>NUCLEOTIDE SEQUENCE [LARGE SCALE GENOMIC DNA]</scope>
    <source>
        <strain evidence="3 4">0-1</strain>
    </source>
</reference>
<feature type="compositionally biased region" description="Basic residues" evidence="1">
    <location>
        <begin position="88"/>
        <end position="102"/>
    </location>
</feature>
<dbReference type="InterPro" id="IPR002492">
    <property type="entry name" value="Transposase_Tc1-like"/>
</dbReference>
<proteinExistence type="predicted"/>
<organism evidence="4">
    <name type="scientific">Pyrenophora teres f. teres (strain 0-1)</name>
    <name type="common">Barley net blotch fungus</name>
    <name type="synonym">Drechslera teres f. teres</name>
    <dbReference type="NCBI Taxonomy" id="861557"/>
    <lineage>
        <taxon>Eukaryota</taxon>
        <taxon>Fungi</taxon>
        <taxon>Dikarya</taxon>
        <taxon>Ascomycota</taxon>
        <taxon>Pezizomycotina</taxon>
        <taxon>Dothideomycetes</taxon>
        <taxon>Pleosporomycetidae</taxon>
        <taxon>Pleosporales</taxon>
        <taxon>Pleosporineae</taxon>
        <taxon>Pleosporaceae</taxon>
        <taxon>Pyrenophora</taxon>
    </lineage>
</organism>
<gene>
    <name evidence="3" type="ORF">PTT_10110</name>
</gene>
<protein>
    <recommendedName>
        <fullName evidence="2">Transposase Tc1-like domain-containing protein</fullName>
    </recommendedName>
</protein>
<dbReference type="GO" id="GO:0003677">
    <property type="term" value="F:DNA binding"/>
    <property type="evidence" value="ECO:0007669"/>
    <property type="project" value="InterPro"/>
</dbReference>
<evidence type="ECO:0000313" key="4">
    <source>
        <dbReference type="Proteomes" id="UP000001067"/>
    </source>
</evidence>
<dbReference type="STRING" id="861557.E3RNG5"/>
<feature type="domain" description="Transposase Tc1-like" evidence="2">
    <location>
        <begin position="2"/>
        <end position="35"/>
    </location>
</feature>
<dbReference type="AlphaFoldDB" id="E3RNG5"/>
<dbReference type="InterPro" id="IPR036397">
    <property type="entry name" value="RNaseH_sf"/>
</dbReference>
<evidence type="ECO:0000313" key="3">
    <source>
        <dbReference type="EMBL" id="EFQ92734.1"/>
    </source>
</evidence>
<dbReference type="Gene3D" id="3.30.420.10">
    <property type="entry name" value="Ribonuclease H-like superfamily/Ribonuclease H"/>
    <property type="match status" value="1"/>
</dbReference>
<dbReference type="OrthoDB" id="5410680at2759"/>
<dbReference type="GO" id="GO:0006313">
    <property type="term" value="P:DNA transposition"/>
    <property type="evidence" value="ECO:0007669"/>
    <property type="project" value="InterPro"/>
</dbReference>
<accession>E3RNG5</accession>
<dbReference type="GO" id="GO:0015074">
    <property type="term" value="P:DNA integration"/>
    <property type="evidence" value="ECO:0007669"/>
    <property type="project" value="InterPro"/>
</dbReference>
<evidence type="ECO:0000259" key="2">
    <source>
        <dbReference type="Pfam" id="PF01498"/>
    </source>
</evidence>
<dbReference type="HOGENOM" id="CLU_179496_0_0_1"/>